<keyword evidence="13" id="KW-0675">Receptor</keyword>
<evidence type="ECO:0000256" key="7">
    <source>
        <dbReference type="ARBA" id="ARBA00022777"/>
    </source>
</evidence>
<dbReference type="InterPro" id="IPR000719">
    <property type="entry name" value="Prot_kinase_dom"/>
</dbReference>
<dbReference type="Gene3D" id="2.60.120.1190">
    <property type="match status" value="1"/>
</dbReference>
<evidence type="ECO:0000313" key="19">
    <source>
        <dbReference type="EMBL" id="NXJ00525.1"/>
    </source>
</evidence>
<dbReference type="PANTHER" id="PTHR24416:SF295">
    <property type="entry name" value="DISCOIDIN DOMAIN-CONTAINING RECEPTOR 2"/>
    <property type="match status" value="1"/>
</dbReference>
<dbReference type="GO" id="GO:0005518">
    <property type="term" value="F:collagen binding"/>
    <property type="evidence" value="ECO:0007669"/>
    <property type="project" value="TreeGrafter"/>
</dbReference>
<keyword evidence="9 17" id="KW-1133">Transmembrane helix</keyword>
<dbReference type="PANTHER" id="PTHR24416">
    <property type="entry name" value="TYROSINE-PROTEIN KINASE RECEPTOR"/>
    <property type="match status" value="1"/>
</dbReference>
<comment type="catalytic activity">
    <reaction evidence="15">
        <text>L-tyrosyl-[protein] + ATP = O-phospho-L-tyrosyl-[protein] + ADP + H(+)</text>
        <dbReference type="Rhea" id="RHEA:10596"/>
        <dbReference type="Rhea" id="RHEA-COMP:10136"/>
        <dbReference type="Rhea" id="RHEA-COMP:20101"/>
        <dbReference type="ChEBI" id="CHEBI:15378"/>
        <dbReference type="ChEBI" id="CHEBI:30616"/>
        <dbReference type="ChEBI" id="CHEBI:46858"/>
        <dbReference type="ChEBI" id="CHEBI:61978"/>
        <dbReference type="ChEBI" id="CHEBI:456216"/>
        <dbReference type="EC" id="2.7.10.1"/>
    </reaction>
</comment>
<dbReference type="InterPro" id="IPR020635">
    <property type="entry name" value="Tyr_kinase_cat_dom"/>
</dbReference>
<sequence>PGYDYVGWRNESTAGGYVEITFEFDRIRNFTAMKVHCNNMFTKGVKIFKEVQCYFRADTSEWEPSTISSVLVLDDVNPSARFVTVPLLHRMASAIKCQYYFADTWMMFSEITFQSGGSGAPLPPTLMLSSSPLPDAAMYNNSVAPPEVPMVPTTYDPTLKVDDSNTRILIGCLVAIIFILVAIIVIILWRQFWQKMLEKASRRMLDDEMTVSLSLPSESSMFNHNRSSSSSEQDSPQGRRIRVRARTPCMLRAIYHTSSLLQPPLPSPSFHPVSKHFGREEPGGGGHTSSRAFHSEVTQSLCAGEQRVRDRTPTAGLAPLVPEGVPHYAEADIVNLQGVTGGNTYSVPALTMDLLSGKDVAVEEFPRKLLTFKEKLGEGQFGEVHLCEVEGMEKFTGKDFALEGLEASSNHPVLVAVKMLRADANKNARNDFLKEIKIMSRLKDPNIIRLLAVCITDDPLCMITEYMENGDLNQFLSRQQAGSPPASHAPTVSYRDLRFMATQIASGMKYLSSLNFVHRDLATRNCLVGKQYTIKIADFGMSRNLYSGDYYRIQGRAVLPIRWMSWESILLGKFTTASDVWAFGVTLWETFTLCREQPYSQLSDEQVIENTGEFFRDQGRQTYLPQPALCPDSVYKLMLSCWRRDTKDRPSFQDIHRLLQESA</sequence>
<dbReference type="PROSITE" id="PS00109">
    <property type="entry name" value="PROTEIN_KINASE_TYR"/>
    <property type="match status" value="1"/>
</dbReference>
<keyword evidence="8" id="KW-0067">ATP-binding</keyword>
<keyword evidence="7" id="KW-0418">Kinase</keyword>
<keyword evidence="5" id="KW-0732">Signal</keyword>
<gene>
    <name evidence="19" type="primary">Ddr2_2</name>
    <name evidence="19" type="ORF">PSOCRE_R00262</name>
</gene>
<evidence type="ECO:0000256" key="2">
    <source>
        <dbReference type="ARBA" id="ARBA00011902"/>
    </source>
</evidence>
<dbReference type="InterPro" id="IPR011009">
    <property type="entry name" value="Kinase-like_dom_sf"/>
</dbReference>
<dbReference type="SUPFAM" id="SSF56112">
    <property type="entry name" value="Protein kinase-like (PK-like)"/>
    <property type="match status" value="1"/>
</dbReference>
<keyword evidence="6" id="KW-0547">Nucleotide-binding</keyword>
<name>A0A7K9XSF4_9GRUI</name>
<feature type="non-terminal residue" evidence="19">
    <location>
        <position position="1"/>
    </location>
</feature>
<dbReference type="FunFam" id="3.30.200.20:FF:000082">
    <property type="entry name" value="Epithelial discoidin domain-containing receptor 1"/>
    <property type="match status" value="1"/>
</dbReference>
<keyword evidence="14" id="KW-0325">Glycoprotein</keyword>
<dbReference type="InterPro" id="IPR008266">
    <property type="entry name" value="Tyr_kinase_AS"/>
</dbReference>
<dbReference type="FunFam" id="1.10.510.10:FF:000053">
    <property type="entry name" value="Epithelial discoidin domain-containing receptor 1"/>
    <property type="match status" value="1"/>
</dbReference>
<feature type="transmembrane region" description="Helical" evidence="17">
    <location>
        <begin position="168"/>
        <end position="189"/>
    </location>
</feature>
<dbReference type="InterPro" id="IPR050122">
    <property type="entry name" value="RTK"/>
</dbReference>
<feature type="region of interest" description="Disordered" evidence="16">
    <location>
        <begin position="216"/>
        <end position="240"/>
    </location>
</feature>
<keyword evidence="3" id="KW-0808">Transferase</keyword>
<dbReference type="PRINTS" id="PR00109">
    <property type="entry name" value="TYRKINASE"/>
</dbReference>
<keyword evidence="4 17" id="KW-0812">Transmembrane</keyword>
<dbReference type="InterPro" id="IPR001245">
    <property type="entry name" value="Ser-Thr/Tyr_kinase_cat_dom"/>
</dbReference>
<dbReference type="GO" id="GO:0005886">
    <property type="term" value="C:plasma membrane"/>
    <property type="evidence" value="ECO:0007669"/>
    <property type="project" value="TreeGrafter"/>
</dbReference>
<evidence type="ECO:0000256" key="6">
    <source>
        <dbReference type="ARBA" id="ARBA00022741"/>
    </source>
</evidence>
<evidence type="ECO:0000256" key="4">
    <source>
        <dbReference type="ARBA" id="ARBA00022692"/>
    </source>
</evidence>
<dbReference type="Pfam" id="PF21114">
    <property type="entry name" value="DDR1-2_DS-like"/>
    <property type="match status" value="1"/>
</dbReference>
<evidence type="ECO:0000259" key="18">
    <source>
        <dbReference type="PROSITE" id="PS50011"/>
    </source>
</evidence>
<evidence type="ECO:0000256" key="8">
    <source>
        <dbReference type="ARBA" id="ARBA00022840"/>
    </source>
</evidence>
<evidence type="ECO:0000256" key="12">
    <source>
        <dbReference type="ARBA" id="ARBA00023157"/>
    </source>
</evidence>
<evidence type="ECO:0000256" key="13">
    <source>
        <dbReference type="ARBA" id="ARBA00023170"/>
    </source>
</evidence>
<dbReference type="EMBL" id="VWZZ01006918">
    <property type="protein sequence ID" value="NXJ00525.1"/>
    <property type="molecule type" value="Genomic_DNA"/>
</dbReference>
<evidence type="ECO:0000256" key="9">
    <source>
        <dbReference type="ARBA" id="ARBA00022989"/>
    </source>
</evidence>
<evidence type="ECO:0000256" key="1">
    <source>
        <dbReference type="ARBA" id="ARBA00004479"/>
    </source>
</evidence>
<dbReference type="PROSITE" id="PS50011">
    <property type="entry name" value="PROTEIN_KINASE_DOM"/>
    <property type="match status" value="1"/>
</dbReference>
<evidence type="ECO:0000256" key="11">
    <source>
        <dbReference type="ARBA" id="ARBA00023137"/>
    </source>
</evidence>
<dbReference type="Pfam" id="PF07714">
    <property type="entry name" value="PK_Tyr_Ser-Thr"/>
    <property type="match status" value="1"/>
</dbReference>
<dbReference type="AlphaFoldDB" id="A0A7K9XSF4"/>
<keyword evidence="10 17" id="KW-0472">Membrane</keyword>
<reference evidence="19 20" key="1">
    <citation type="submission" date="2019-09" db="EMBL/GenBank/DDBJ databases">
        <title>Bird 10,000 Genomes (B10K) Project - Family phase.</title>
        <authorList>
            <person name="Zhang G."/>
        </authorList>
    </citation>
    <scope>NUCLEOTIDE SEQUENCE [LARGE SCALE GENOMIC DNA]</scope>
    <source>
        <strain evidence="19">B10K-DU-001-60</strain>
        <tissue evidence="19">Muscle</tissue>
    </source>
</reference>
<feature type="domain" description="Protein kinase" evidence="18">
    <location>
        <begin position="370"/>
        <end position="659"/>
    </location>
</feature>
<dbReference type="Gene3D" id="3.30.200.20">
    <property type="entry name" value="Phosphorylase Kinase, domain 1"/>
    <property type="match status" value="1"/>
</dbReference>
<dbReference type="EC" id="2.7.10.1" evidence="2"/>
<organism evidence="19 20">
    <name type="scientific">Psophia crepitans</name>
    <name type="common">common trumpeter</name>
    <dbReference type="NCBI Taxonomy" id="54359"/>
    <lineage>
        <taxon>Eukaryota</taxon>
        <taxon>Metazoa</taxon>
        <taxon>Chordata</taxon>
        <taxon>Craniata</taxon>
        <taxon>Vertebrata</taxon>
        <taxon>Euteleostomi</taxon>
        <taxon>Archelosauria</taxon>
        <taxon>Archosauria</taxon>
        <taxon>Dinosauria</taxon>
        <taxon>Saurischia</taxon>
        <taxon>Theropoda</taxon>
        <taxon>Coelurosauria</taxon>
        <taxon>Aves</taxon>
        <taxon>Neognathae</taxon>
        <taxon>Neoaves</taxon>
        <taxon>Gruiformes</taxon>
        <taxon>Psophiidae</taxon>
        <taxon>Psophia</taxon>
    </lineage>
</organism>
<evidence type="ECO:0000256" key="10">
    <source>
        <dbReference type="ARBA" id="ARBA00023136"/>
    </source>
</evidence>
<dbReference type="GO" id="GO:0051897">
    <property type="term" value="P:positive regulation of phosphatidylinositol 3-kinase/protein kinase B signal transduction"/>
    <property type="evidence" value="ECO:0007669"/>
    <property type="project" value="TreeGrafter"/>
</dbReference>
<dbReference type="GO" id="GO:0038062">
    <property type="term" value="F:protein tyrosine kinase collagen receptor activity"/>
    <property type="evidence" value="ECO:0007669"/>
    <property type="project" value="TreeGrafter"/>
</dbReference>
<dbReference type="PROSITE" id="PS00239">
    <property type="entry name" value="RECEPTOR_TYR_KIN_II"/>
    <property type="match status" value="1"/>
</dbReference>
<evidence type="ECO:0000256" key="5">
    <source>
        <dbReference type="ARBA" id="ARBA00022729"/>
    </source>
</evidence>
<evidence type="ECO:0000256" key="16">
    <source>
        <dbReference type="SAM" id="MobiDB-lite"/>
    </source>
</evidence>
<keyword evidence="12" id="KW-1015">Disulfide bond</keyword>
<dbReference type="Proteomes" id="UP000587472">
    <property type="component" value="Unassembled WGS sequence"/>
</dbReference>
<comment type="caution">
    <text evidence="19">The sequence shown here is derived from an EMBL/GenBank/DDBJ whole genome shotgun (WGS) entry which is preliminary data.</text>
</comment>
<dbReference type="InterPro" id="IPR048525">
    <property type="entry name" value="DDR1-2_DS-like"/>
</dbReference>
<evidence type="ECO:0000256" key="14">
    <source>
        <dbReference type="ARBA" id="ARBA00023180"/>
    </source>
</evidence>
<evidence type="ECO:0000313" key="20">
    <source>
        <dbReference type="Proteomes" id="UP000587472"/>
    </source>
</evidence>
<feature type="non-terminal residue" evidence="19">
    <location>
        <position position="663"/>
    </location>
</feature>
<evidence type="ECO:0000256" key="3">
    <source>
        <dbReference type="ARBA" id="ARBA00022679"/>
    </source>
</evidence>
<dbReference type="SMART" id="SM00219">
    <property type="entry name" value="TyrKc"/>
    <property type="match status" value="1"/>
</dbReference>
<evidence type="ECO:0000256" key="15">
    <source>
        <dbReference type="ARBA" id="ARBA00051243"/>
    </source>
</evidence>
<comment type="subcellular location">
    <subcellularLocation>
        <location evidence="1">Membrane</location>
        <topology evidence="1">Single-pass type I membrane protein</topology>
    </subcellularLocation>
</comment>
<accession>A0A7K9XSF4</accession>
<dbReference type="GO" id="GO:0043235">
    <property type="term" value="C:receptor complex"/>
    <property type="evidence" value="ECO:0007669"/>
    <property type="project" value="TreeGrafter"/>
</dbReference>
<evidence type="ECO:0000256" key="17">
    <source>
        <dbReference type="SAM" id="Phobius"/>
    </source>
</evidence>
<keyword evidence="11" id="KW-0829">Tyrosine-protein kinase</keyword>
<feature type="compositionally biased region" description="Low complexity" evidence="16">
    <location>
        <begin position="217"/>
        <end position="235"/>
    </location>
</feature>
<dbReference type="Gene3D" id="1.10.510.10">
    <property type="entry name" value="Transferase(Phosphotransferase) domain 1"/>
    <property type="match status" value="1"/>
</dbReference>
<dbReference type="InterPro" id="IPR002011">
    <property type="entry name" value="Tyr_kinase_rcpt_2_CS"/>
</dbReference>
<protein>
    <recommendedName>
        <fullName evidence="2">receptor protein-tyrosine kinase</fullName>
        <ecNumber evidence="2">2.7.10.1</ecNumber>
    </recommendedName>
</protein>
<dbReference type="GO" id="GO:0005524">
    <property type="term" value="F:ATP binding"/>
    <property type="evidence" value="ECO:0007669"/>
    <property type="project" value="UniProtKB-KW"/>
</dbReference>
<dbReference type="GO" id="GO:0010976">
    <property type="term" value="P:positive regulation of neuron projection development"/>
    <property type="evidence" value="ECO:0007669"/>
    <property type="project" value="TreeGrafter"/>
</dbReference>
<proteinExistence type="predicted"/>
<keyword evidence="20" id="KW-1185">Reference proteome</keyword>